<protein>
    <submittedName>
        <fullName evidence="1">Uncharacterized protein</fullName>
    </submittedName>
</protein>
<evidence type="ECO:0000313" key="1">
    <source>
        <dbReference type="EMBL" id="SEK68706.1"/>
    </source>
</evidence>
<reference evidence="2" key="1">
    <citation type="submission" date="2016-10" db="EMBL/GenBank/DDBJ databases">
        <authorList>
            <person name="Varghese N."/>
            <person name="Submissions S."/>
        </authorList>
    </citation>
    <scope>NUCLEOTIDE SEQUENCE [LARGE SCALE GENOMIC DNA]</scope>
    <source>
        <strain evidence="2">JS21-1</strain>
    </source>
</reference>
<accession>A0A1H7J266</accession>
<dbReference type="AlphaFoldDB" id="A0A1H7J266"/>
<keyword evidence="2" id="KW-1185">Reference proteome</keyword>
<gene>
    <name evidence="1" type="ORF">SAMN05216382_0924</name>
</gene>
<name>A0A1H7J266_9SPHN</name>
<sequence length="109" mass="11621">MSMEQQRAGTGDAGAIRADLARRVAAIEWRSGPARLVDEVDQIRRIARANGMLPALVVAQQLERALARGDHGPIVHAWLSMLGEAVSSERQDAAASDAFAAACQVRFAA</sequence>
<dbReference type="EMBL" id="FNZZ01000001">
    <property type="protein sequence ID" value="SEK68706.1"/>
    <property type="molecule type" value="Genomic_DNA"/>
</dbReference>
<dbReference type="STRING" id="1855283.SAMN05216382_0924"/>
<evidence type="ECO:0000313" key="2">
    <source>
        <dbReference type="Proteomes" id="UP000199214"/>
    </source>
</evidence>
<proteinExistence type="predicted"/>
<organism evidence="1 2">
    <name type="scientific">Sphingomonas palmae</name>
    <dbReference type="NCBI Taxonomy" id="1855283"/>
    <lineage>
        <taxon>Bacteria</taxon>
        <taxon>Pseudomonadati</taxon>
        <taxon>Pseudomonadota</taxon>
        <taxon>Alphaproteobacteria</taxon>
        <taxon>Sphingomonadales</taxon>
        <taxon>Sphingomonadaceae</taxon>
        <taxon>Sphingomonas</taxon>
    </lineage>
</organism>
<dbReference type="Proteomes" id="UP000199214">
    <property type="component" value="Unassembled WGS sequence"/>
</dbReference>